<dbReference type="AlphaFoldDB" id="A0A1X9MEI5"/>
<sequence>MSKLEKKAKEIFKMVGSKYAAPEAVVRVSSQIIALELQEMDAVTAKQRQPKAKKGVVYEGSRKEIEGFTNAILKADENKKRAEAIHKTREEWEALELEYTGYIPETTIYGEIVCACWKCSEAAGKNSKYCGEGCRKEQKRATRQFKKYGTYLPTEAFQEIREENKEKREKRNTLTMRQYEHILNKQANDIKVEPKAPTGDNPDGHRIKVRGSNYTNAEAKELSGHVERFRISGPMLKWYLAMVYGTREEVESVEDMLMELNHVYSVEENIQLPTVV</sequence>
<organism evidence="1 2">
    <name type="scientific">Halalkalibacter krulwichiae</name>
    <dbReference type="NCBI Taxonomy" id="199441"/>
    <lineage>
        <taxon>Bacteria</taxon>
        <taxon>Bacillati</taxon>
        <taxon>Bacillota</taxon>
        <taxon>Bacilli</taxon>
        <taxon>Bacillales</taxon>
        <taxon>Bacillaceae</taxon>
        <taxon>Halalkalibacter</taxon>
    </lineage>
</organism>
<name>A0A1X9MEI5_9BACI</name>
<keyword evidence="2" id="KW-1185">Reference proteome</keyword>
<accession>A0A1X9MEI5</accession>
<dbReference type="STRING" id="199441.BkAM31D_19570"/>
<dbReference type="RefSeq" id="WP_066156296.1">
    <property type="nucleotide sequence ID" value="NZ_CP020814.1"/>
</dbReference>
<reference evidence="1 2" key="1">
    <citation type="submission" date="2017-04" db="EMBL/GenBank/DDBJ databases">
        <title>Bacillus krulwichiae AM31D Genome sequencing and assembly.</title>
        <authorList>
            <person name="Krulwich T.A."/>
            <person name="Anastor L."/>
            <person name="Ehrlich R."/>
            <person name="Ehrlich G.D."/>
            <person name="Janto B."/>
        </authorList>
    </citation>
    <scope>NUCLEOTIDE SEQUENCE [LARGE SCALE GENOMIC DNA]</scope>
    <source>
        <strain evidence="1 2">AM31D</strain>
    </source>
</reference>
<evidence type="ECO:0000313" key="1">
    <source>
        <dbReference type="EMBL" id="ARK31857.1"/>
    </source>
</evidence>
<dbReference type="EMBL" id="CP020814">
    <property type="protein sequence ID" value="ARK31857.1"/>
    <property type="molecule type" value="Genomic_DNA"/>
</dbReference>
<proteinExistence type="predicted"/>
<gene>
    <name evidence="1" type="ORF">BkAM31D_19570</name>
</gene>
<dbReference type="Proteomes" id="UP000193006">
    <property type="component" value="Chromosome"/>
</dbReference>
<protein>
    <submittedName>
        <fullName evidence="1">Uncharacterized protein</fullName>
    </submittedName>
</protein>
<dbReference type="KEGG" id="bkw:BkAM31D_19570"/>
<evidence type="ECO:0000313" key="2">
    <source>
        <dbReference type="Proteomes" id="UP000193006"/>
    </source>
</evidence>